<reference evidence="9" key="1">
    <citation type="journal article" date="2020" name="mSystems">
        <title>Genome- and Community-Level Interaction Insights into Carbon Utilization and Element Cycling Functions of Hydrothermarchaeota in Hydrothermal Sediment.</title>
        <authorList>
            <person name="Zhou Z."/>
            <person name="Liu Y."/>
            <person name="Xu W."/>
            <person name="Pan J."/>
            <person name="Luo Z.H."/>
            <person name="Li M."/>
        </authorList>
    </citation>
    <scope>NUCLEOTIDE SEQUENCE [LARGE SCALE GENOMIC DNA]</scope>
    <source>
        <strain evidence="9">SpSt-587</strain>
    </source>
</reference>
<dbReference type="PROSITE" id="PS00105">
    <property type="entry name" value="AA_TRANSFER_CLASS_1"/>
    <property type="match status" value="1"/>
</dbReference>
<protein>
    <recommendedName>
        <fullName evidence="7">Aminotransferase</fullName>
        <ecNumber evidence="7">2.6.1.-</ecNumber>
    </recommendedName>
</protein>
<comment type="caution">
    <text evidence="9">The sequence shown here is derived from an EMBL/GenBank/DDBJ whole genome shotgun (WGS) entry which is preliminary data.</text>
</comment>
<evidence type="ECO:0000256" key="6">
    <source>
        <dbReference type="ARBA" id="ARBA00022898"/>
    </source>
</evidence>
<evidence type="ECO:0000256" key="5">
    <source>
        <dbReference type="ARBA" id="ARBA00022679"/>
    </source>
</evidence>
<dbReference type="InterPro" id="IPR004838">
    <property type="entry name" value="NHTrfase_class1_PyrdxlP-BS"/>
</dbReference>
<dbReference type="InterPro" id="IPR015424">
    <property type="entry name" value="PyrdxlP-dep_Trfase"/>
</dbReference>
<dbReference type="SUPFAM" id="SSF53383">
    <property type="entry name" value="PLP-dependent transferases"/>
    <property type="match status" value="1"/>
</dbReference>
<dbReference type="FunFam" id="3.40.640.10:FF:000033">
    <property type="entry name" value="Aspartate aminotransferase"/>
    <property type="match status" value="1"/>
</dbReference>
<organism evidence="9">
    <name type="scientific">Archaeoglobus fulgidus</name>
    <dbReference type="NCBI Taxonomy" id="2234"/>
    <lineage>
        <taxon>Archaea</taxon>
        <taxon>Methanobacteriati</taxon>
        <taxon>Methanobacteriota</taxon>
        <taxon>Archaeoglobi</taxon>
        <taxon>Archaeoglobales</taxon>
        <taxon>Archaeoglobaceae</taxon>
        <taxon>Archaeoglobus</taxon>
    </lineage>
</organism>
<dbReference type="EC" id="2.6.1.-" evidence="7"/>
<dbReference type="GO" id="GO:0008483">
    <property type="term" value="F:transaminase activity"/>
    <property type="evidence" value="ECO:0007669"/>
    <property type="project" value="UniProtKB-KW"/>
</dbReference>
<proteinExistence type="inferred from homology"/>
<sequence>MRVARRVESVKPSATLRISSIAKNLAKEGKDVVDMSVGEPDFKTPQRIIDSAYKAMNEGKVFYTPTKGVPELLNAIAEKMRKENGVDATADNVIVTPGAKFAIYEAIMTLIDEGDEVILLDPSWVSYEACVLMAGGKVVWVPHTEDFSDAPIENYITPRTKMIVVNTPSNPLGVVYGKEFLKKIRDIAVEKDLFVMSDEIYEKIIFEGTHYSLASFDGMFERTITINGFSKTYSMTGWRIGYAVAPKWIIEKMNIIQSHSVSHPTSFVQYAAIEALKSDDSFLKQMVSEFRARRDMIMEKLDELGIRYAPPKGAFYIFMNVERDGDKFCEEFLKKEFVALTPGSAFGVSFSNWVRLSYATSRERISEFLRRLERFLNYHLS</sequence>
<keyword evidence="5 7" id="KW-0808">Transferase</keyword>
<dbReference type="InterPro" id="IPR004839">
    <property type="entry name" value="Aminotransferase_I/II_large"/>
</dbReference>
<evidence type="ECO:0000259" key="8">
    <source>
        <dbReference type="Pfam" id="PF00155"/>
    </source>
</evidence>
<dbReference type="InterPro" id="IPR015422">
    <property type="entry name" value="PyrdxlP-dep_Trfase_small"/>
</dbReference>
<evidence type="ECO:0000256" key="4">
    <source>
        <dbReference type="ARBA" id="ARBA00022576"/>
    </source>
</evidence>
<dbReference type="PANTHER" id="PTHR46383:SF1">
    <property type="entry name" value="ASPARTATE AMINOTRANSFERASE"/>
    <property type="match status" value="1"/>
</dbReference>
<dbReference type="EMBL" id="DSYZ01000111">
    <property type="protein sequence ID" value="HGT83248.1"/>
    <property type="molecule type" value="Genomic_DNA"/>
</dbReference>
<gene>
    <name evidence="9" type="ORF">ENT52_05930</name>
</gene>
<dbReference type="InterPro" id="IPR050596">
    <property type="entry name" value="AspAT/PAT-like"/>
</dbReference>
<dbReference type="Pfam" id="PF00155">
    <property type="entry name" value="Aminotran_1_2"/>
    <property type="match status" value="1"/>
</dbReference>
<comment type="subunit">
    <text evidence="3">Homodimer.</text>
</comment>
<name>A0A7J3M3G2_ARCFL</name>
<evidence type="ECO:0000256" key="7">
    <source>
        <dbReference type="RuleBase" id="RU000481"/>
    </source>
</evidence>
<accession>A0A7J3M3G2</accession>
<dbReference type="GO" id="GO:0006520">
    <property type="term" value="P:amino acid metabolic process"/>
    <property type="evidence" value="ECO:0007669"/>
    <property type="project" value="InterPro"/>
</dbReference>
<dbReference type="Gene3D" id="3.40.640.10">
    <property type="entry name" value="Type I PLP-dependent aspartate aminotransferase-like (Major domain)"/>
    <property type="match status" value="1"/>
</dbReference>
<dbReference type="AlphaFoldDB" id="A0A7J3M3G2"/>
<dbReference type="Gene3D" id="3.90.1150.10">
    <property type="entry name" value="Aspartate Aminotransferase, domain 1"/>
    <property type="match status" value="1"/>
</dbReference>
<comment type="cofactor">
    <cofactor evidence="1 7">
        <name>pyridoxal 5'-phosphate</name>
        <dbReference type="ChEBI" id="CHEBI:597326"/>
    </cofactor>
</comment>
<evidence type="ECO:0000256" key="3">
    <source>
        <dbReference type="ARBA" id="ARBA00011738"/>
    </source>
</evidence>
<dbReference type="GO" id="GO:0030170">
    <property type="term" value="F:pyridoxal phosphate binding"/>
    <property type="evidence" value="ECO:0007669"/>
    <property type="project" value="InterPro"/>
</dbReference>
<feature type="domain" description="Aminotransferase class I/classII large" evidence="8">
    <location>
        <begin position="30"/>
        <end position="372"/>
    </location>
</feature>
<dbReference type="CDD" id="cd00609">
    <property type="entry name" value="AAT_like"/>
    <property type="match status" value="1"/>
</dbReference>
<evidence type="ECO:0000256" key="2">
    <source>
        <dbReference type="ARBA" id="ARBA00007441"/>
    </source>
</evidence>
<keyword evidence="6" id="KW-0663">Pyridoxal phosphate</keyword>
<comment type="similarity">
    <text evidence="2 7">Belongs to the class-I pyridoxal-phosphate-dependent aminotransferase family.</text>
</comment>
<evidence type="ECO:0000256" key="1">
    <source>
        <dbReference type="ARBA" id="ARBA00001933"/>
    </source>
</evidence>
<dbReference type="PANTHER" id="PTHR46383">
    <property type="entry name" value="ASPARTATE AMINOTRANSFERASE"/>
    <property type="match status" value="1"/>
</dbReference>
<dbReference type="InterPro" id="IPR015421">
    <property type="entry name" value="PyrdxlP-dep_Trfase_major"/>
</dbReference>
<evidence type="ECO:0000313" key="9">
    <source>
        <dbReference type="EMBL" id="HGT83248.1"/>
    </source>
</evidence>
<keyword evidence="4 7" id="KW-0032">Aminotransferase</keyword>